<accession>A0A2V1INE0</accession>
<organism evidence="2 3">
    <name type="scientific">Duncaniella muris</name>
    <dbReference type="NCBI Taxonomy" id="2094150"/>
    <lineage>
        <taxon>Bacteria</taxon>
        <taxon>Pseudomonadati</taxon>
        <taxon>Bacteroidota</taxon>
        <taxon>Bacteroidia</taxon>
        <taxon>Bacteroidales</taxon>
        <taxon>Muribaculaceae</taxon>
        <taxon>Duncaniella</taxon>
    </lineage>
</organism>
<sequence length="481" mass="54425">MSMMTLLRRAFGFSPDSEEEEEDYDPTVPTYAAGDSRQAQPSRETAVAASADNASMPAVAAATAVETADNAALPAALFDAVIEVFNSAQPDFIKKCLDTEAQRKFLIESIDSRLREQAEQAMRTSANQWKDEKSRLEARISELEGDDNAMTVLRKENSRLQLSVDRQKRALLDRINDLESQLAKQAEEKERFYSRRKPSVLEEELTQAKSRIEELEATVAEKEEQKKAAGGDDIQTEAEVMESPDAREELVAEHERRIAEHESLIAERDQKIAELTAECGKLREEAARQSTLREQLEVKTSMSDNMINDLRNQAAAARRELETMQQEQLQAVEHIQKELDGFEELKARKDAKIAELQESNASLRRTIETNLYNQANSEMRLRKQIKELQSKLDSTATAVESAPEYARPADQGLEIGFDDAPKAPEKQSQQRRRGRPRKVKIDSSLDNTEWFSEGKHDDPDFGYHEPPRKPANDNEAQLSLF</sequence>
<dbReference type="GeneID" id="82525998"/>
<proteinExistence type="predicted"/>
<keyword evidence="3" id="KW-1185">Reference proteome</keyword>
<feature type="compositionally biased region" description="Basic and acidic residues" evidence="1">
    <location>
        <begin position="221"/>
        <end position="230"/>
    </location>
</feature>
<evidence type="ECO:0000256" key="1">
    <source>
        <dbReference type="SAM" id="MobiDB-lite"/>
    </source>
</evidence>
<dbReference type="RefSeq" id="WP_107032147.1">
    <property type="nucleotide sequence ID" value="NZ_CAPEJN010000001.1"/>
</dbReference>
<feature type="region of interest" description="Disordered" evidence="1">
    <location>
        <begin position="221"/>
        <end position="249"/>
    </location>
</feature>
<feature type="region of interest" description="Disordered" evidence="1">
    <location>
        <begin position="399"/>
        <end position="481"/>
    </location>
</feature>
<feature type="compositionally biased region" description="Basic residues" evidence="1">
    <location>
        <begin position="429"/>
        <end position="438"/>
    </location>
</feature>
<feature type="compositionally biased region" description="Basic and acidic residues" evidence="1">
    <location>
        <begin position="452"/>
        <end position="472"/>
    </location>
</feature>
<protein>
    <submittedName>
        <fullName evidence="2">Uncharacterized protein</fullName>
    </submittedName>
</protein>
<comment type="caution">
    <text evidence="2">The sequence shown here is derived from an EMBL/GenBank/DDBJ whole genome shotgun (WGS) entry which is preliminary data.</text>
</comment>
<name>A0A2V1INE0_9BACT</name>
<dbReference type="EMBL" id="PUEC01000012">
    <property type="protein sequence ID" value="PWB02490.1"/>
    <property type="molecule type" value="Genomic_DNA"/>
</dbReference>
<feature type="compositionally biased region" description="Acidic residues" evidence="1">
    <location>
        <begin position="16"/>
        <end position="25"/>
    </location>
</feature>
<dbReference type="Proteomes" id="UP000244905">
    <property type="component" value="Unassembled WGS sequence"/>
</dbReference>
<evidence type="ECO:0000313" key="3">
    <source>
        <dbReference type="Proteomes" id="UP000244905"/>
    </source>
</evidence>
<dbReference type="AlphaFoldDB" id="A0A2V1INE0"/>
<reference evidence="3" key="1">
    <citation type="submission" date="2018-02" db="EMBL/GenBank/DDBJ databases">
        <authorList>
            <person name="Clavel T."/>
            <person name="Strowig T."/>
        </authorList>
    </citation>
    <scope>NUCLEOTIDE SEQUENCE [LARGE SCALE GENOMIC DNA]</scope>
    <source>
        <strain evidence="3">DSM 103720</strain>
    </source>
</reference>
<evidence type="ECO:0000313" key="2">
    <source>
        <dbReference type="EMBL" id="PWB02490.1"/>
    </source>
</evidence>
<feature type="region of interest" description="Disordered" evidence="1">
    <location>
        <begin position="1"/>
        <end position="53"/>
    </location>
</feature>
<gene>
    <name evidence="2" type="ORF">C5O23_06525</name>
</gene>